<protein>
    <submittedName>
        <fullName evidence="1">Uncharacterized protein</fullName>
    </submittedName>
</protein>
<name>A0ACB9QMX9_9MYRT</name>
<proteinExistence type="predicted"/>
<evidence type="ECO:0000313" key="2">
    <source>
        <dbReference type="Proteomes" id="UP001057402"/>
    </source>
</evidence>
<sequence>MATNPATDAYKFLKLSPNPDGSVTRLASPPTSPACPDPISPDSVRSKDVPLDPAKGTFIRIFLPPGTPSDAKLPIIVYFHGGGFVLFSATSTMFHDSCSRMAHTVPALVLSVEYRLAPEHRLPAAYEDAVDALHWLRKQATAGGDEWVKEHGDFSRCFLMGSSAGGNITYYTGLCALEMDLCPIQIKGLIMNQTFFGGIEWTDSELRLANDRIISQPASELLWSLALPEGADRGHKYCHPFTPGLAEHEKVKRLPRCLVRGYTGDPLSDRQKQLAKMLSNLGAEVVSEFNEGGFHGIELFDPVQAQSLMELIKAFVNGGDGVIKSTM</sequence>
<organism evidence="1 2">
    <name type="scientific">Melastoma candidum</name>
    <dbReference type="NCBI Taxonomy" id="119954"/>
    <lineage>
        <taxon>Eukaryota</taxon>
        <taxon>Viridiplantae</taxon>
        <taxon>Streptophyta</taxon>
        <taxon>Embryophyta</taxon>
        <taxon>Tracheophyta</taxon>
        <taxon>Spermatophyta</taxon>
        <taxon>Magnoliopsida</taxon>
        <taxon>eudicotyledons</taxon>
        <taxon>Gunneridae</taxon>
        <taxon>Pentapetalae</taxon>
        <taxon>rosids</taxon>
        <taxon>malvids</taxon>
        <taxon>Myrtales</taxon>
        <taxon>Melastomataceae</taxon>
        <taxon>Melastomatoideae</taxon>
        <taxon>Melastomateae</taxon>
        <taxon>Melastoma</taxon>
    </lineage>
</organism>
<accession>A0ACB9QMX9</accession>
<reference evidence="2" key="1">
    <citation type="journal article" date="2023" name="Front. Plant Sci.">
        <title>Chromosomal-level genome assembly of Melastoma candidum provides insights into trichome evolution.</title>
        <authorList>
            <person name="Zhong Y."/>
            <person name="Wu W."/>
            <person name="Sun C."/>
            <person name="Zou P."/>
            <person name="Liu Y."/>
            <person name="Dai S."/>
            <person name="Zhou R."/>
        </authorList>
    </citation>
    <scope>NUCLEOTIDE SEQUENCE [LARGE SCALE GENOMIC DNA]</scope>
</reference>
<evidence type="ECO:0000313" key="1">
    <source>
        <dbReference type="EMBL" id="KAI4367934.1"/>
    </source>
</evidence>
<gene>
    <name evidence="1" type="ORF">MLD38_016557</name>
</gene>
<comment type="caution">
    <text evidence="1">The sequence shown here is derived from an EMBL/GenBank/DDBJ whole genome shotgun (WGS) entry which is preliminary data.</text>
</comment>
<dbReference type="Proteomes" id="UP001057402">
    <property type="component" value="Chromosome 5"/>
</dbReference>
<keyword evidence="2" id="KW-1185">Reference proteome</keyword>
<dbReference type="EMBL" id="CM042884">
    <property type="protein sequence ID" value="KAI4367934.1"/>
    <property type="molecule type" value="Genomic_DNA"/>
</dbReference>